<dbReference type="AlphaFoldDB" id="A0ABD4T400"/>
<organism evidence="2 3">
    <name type="scientific">Lyngbya confervoides BDU141951</name>
    <dbReference type="NCBI Taxonomy" id="1574623"/>
    <lineage>
        <taxon>Bacteria</taxon>
        <taxon>Bacillati</taxon>
        <taxon>Cyanobacteriota</taxon>
        <taxon>Cyanophyceae</taxon>
        <taxon>Oscillatoriophycideae</taxon>
        <taxon>Oscillatoriales</taxon>
        <taxon>Microcoleaceae</taxon>
        <taxon>Lyngbya</taxon>
    </lineage>
</organism>
<keyword evidence="3" id="KW-1185">Reference proteome</keyword>
<feature type="compositionally biased region" description="Polar residues" evidence="1">
    <location>
        <begin position="294"/>
        <end position="307"/>
    </location>
</feature>
<gene>
    <name evidence="2" type="ORF">QQ91_0010015</name>
</gene>
<comment type="caution">
    <text evidence="2">The sequence shown here is derived from an EMBL/GenBank/DDBJ whole genome shotgun (WGS) entry which is preliminary data.</text>
</comment>
<proteinExistence type="predicted"/>
<dbReference type="Proteomes" id="UP000031561">
    <property type="component" value="Unassembled WGS sequence"/>
</dbReference>
<name>A0ABD4T400_9CYAN</name>
<sequence length="490" mass="54995">MSDSYQTSLIETSQLFLDPENPRLTSVQANGHDAIRAMTKVQGDRVLALAEHLLENGANPTSLMMVMPSENDADMFCVLDGNRRLTALKLLESPLLAEGILTRKSLQMLKRLSDQFERTPITRLNCVVFANRAEADPWIQLTHRGLNKGAGMLAWDGQVGARYDECRKGHRDIGLQLLDFVKEQESLSEDTQRKIEEGKFPITTLNRLLSTPYVRKKLGIDKEKEDVLFLFPQNEVAKGLSRVVEELASGDITVSDLKKQDQRIDYINKFESDELPASHSALPQPTSLKQLNAQPVVTQNSSSQESSDTTDKSDANGSNSVGVDAVPMGGTQGQSRSQSSTFPNRKTLIPRSCRISISQKRIHDLFKELKRLDLTDFSNAGAVMLRVFIELSVDHFVEVKLGWDERQTDNSKLKHKISSVAQFLEDEEIMTRNELAPIRKAATGDGMLAASVKSMNQYVHNRYFSPVASELVVIWDDFQVFIQKIWEVVE</sequence>
<dbReference type="RefSeq" id="WP_039723475.1">
    <property type="nucleotide sequence ID" value="NZ_JTHE03000057.1"/>
</dbReference>
<accession>A0ABD4T400</accession>
<geneLocation type="plasmid" evidence="2">
    <name>unnamed17</name>
</geneLocation>
<evidence type="ECO:0008006" key="4">
    <source>
        <dbReference type="Google" id="ProtNLM"/>
    </source>
</evidence>
<feature type="region of interest" description="Disordered" evidence="1">
    <location>
        <begin position="294"/>
        <end position="345"/>
    </location>
</feature>
<evidence type="ECO:0000256" key="1">
    <source>
        <dbReference type="SAM" id="MobiDB-lite"/>
    </source>
</evidence>
<reference evidence="2 3" key="1">
    <citation type="journal article" date="2015" name="Genome Announc.">
        <title>Draft Genome Sequence of Filamentous Marine Cyanobacterium Lyngbya confervoides Strain BDU141951.</title>
        <authorList>
            <person name="Chandrababunaidu M.M."/>
            <person name="Sen D."/>
            <person name="Tripathy S."/>
        </authorList>
    </citation>
    <scope>NUCLEOTIDE SEQUENCE [LARGE SCALE GENOMIC DNA]</scope>
    <source>
        <strain evidence="2 3">BDU141951</strain>
    </source>
</reference>
<keyword evidence="2" id="KW-0614">Plasmid</keyword>
<evidence type="ECO:0000313" key="3">
    <source>
        <dbReference type="Proteomes" id="UP000031561"/>
    </source>
</evidence>
<evidence type="ECO:0000313" key="2">
    <source>
        <dbReference type="EMBL" id="MCM1983156.1"/>
    </source>
</evidence>
<protein>
    <recommendedName>
        <fullName evidence="4">ParB/Sulfiredoxin domain-containing protein</fullName>
    </recommendedName>
</protein>
<dbReference type="EMBL" id="JTHE03000057">
    <property type="protein sequence ID" value="MCM1983156.1"/>
    <property type="molecule type" value="Genomic_DNA"/>
</dbReference>